<dbReference type="Proteomes" id="UP001150907">
    <property type="component" value="Unassembled WGS sequence"/>
</dbReference>
<dbReference type="AlphaFoldDB" id="A0A9W8BEU7"/>
<reference evidence="3" key="1">
    <citation type="submission" date="2022-07" db="EMBL/GenBank/DDBJ databases">
        <title>Phylogenomic reconstructions and comparative analyses of Kickxellomycotina fungi.</title>
        <authorList>
            <person name="Reynolds N.K."/>
            <person name="Stajich J.E."/>
            <person name="Barry K."/>
            <person name="Grigoriev I.V."/>
            <person name="Crous P."/>
            <person name="Smith M.E."/>
        </authorList>
    </citation>
    <scope>NUCLEOTIDE SEQUENCE</scope>
    <source>
        <strain evidence="3">IMI 214461</strain>
    </source>
</reference>
<sequence>MSIHHASLIERCFPPEKSGETVPNSNELSYLIYYVQSKPAKLTKVGAYLSKRIAKDVQRRHRTEVYVGLRIYNALLGACARDLNFFAKDVLCTLDTALLADDNGFTEVATETFALFCRFHAGHTLAIDKDLCAFYSRLITHFATCAQAPFTGQQDCTMKIEMGLRALQAVAESQATYATDCYYELPRIVGALLSRIASAPASMSSTHAVSKQLASVGGHDAAESLPDNDQLGHHAWRCLETLVSRSHGQHSRAIIAEIFSYLDCKQHWQPVALCVFVVTSAISQLQSQDQNMVIVETLALLADDSLVSRVYLDDVPHQTSDMVEHSVRTKRSKARAAIASASSHAGKRGSKQACIIRILENLFCQPYILVGISAMEALNVLVAFMLKSTESEQQPLSDHQLFAATLSATTTTITAPGDTASALQSDMLDQTGPVSDYYHLLSAIGGLAKHQYYSDQLVDMAGYLVLQLRLDVQVAAAAMSDDRLLWILRALTMVLHSSREDGLSLRQTSTCIPLEMFAPLFTLLTHDSIDISSQAADCIVDILWHSSRRRAESVWTSAQHLGITDALYQKLGEYLSYCHEREPPYRSAGYSAVAAILCEFLNTSTTSSIQCTLELVDSRLPKHCSASWVTLLVTVWSHAAKAHSSSKLEAHMQALSEEARRAGCWDSRIEDVCTRNCRVVMVHARESSDLELDAAYQAAKLAAAKLSSSAVLSLLESKTSSSHYAPATENKTAEDKRQNCAANSADLVLRDVALRKHSDVPDLPNMTEHTRDIRARVSVDWETQARRDSTLLPQIDIGTLRAALQSGMDMGTSGRIAINDRSRFDVTNDSVVHSLGNGHSEQALELAGMHSANTGESREHGSQHGTPHDSPKQPLGTGASTGYGNAELEDASHGSLPHPHAGIGYERLDAYGQPVSSEICNLLDSIDEGELLLAASSGEQPEIRGSPSISTPVIGHFD</sequence>
<feature type="region of interest" description="Disordered" evidence="2">
    <location>
        <begin position="937"/>
        <end position="958"/>
    </location>
</feature>
<comment type="caution">
    <text evidence="3">The sequence shown here is derived from an EMBL/GenBank/DDBJ whole genome shotgun (WGS) entry which is preliminary data.</text>
</comment>
<protein>
    <submittedName>
        <fullName evidence="3">Plasma membrane localization protein</fullName>
    </submittedName>
</protein>
<dbReference type="EMBL" id="JANBQF010000119">
    <property type="protein sequence ID" value="KAJ2005090.1"/>
    <property type="molecule type" value="Genomic_DNA"/>
</dbReference>
<dbReference type="OrthoDB" id="19232at2759"/>
<evidence type="ECO:0000256" key="1">
    <source>
        <dbReference type="ARBA" id="ARBA00010216"/>
    </source>
</evidence>
<evidence type="ECO:0000313" key="3">
    <source>
        <dbReference type="EMBL" id="KAJ2005090.1"/>
    </source>
</evidence>
<dbReference type="InterPro" id="IPR039786">
    <property type="entry name" value="EFR3"/>
</dbReference>
<dbReference type="Pfam" id="PF21072">
    <property type="entry name" value="EFR3"/>
    <property type="match status" value="1"/>
</dbReference>
<feature type="region of interest" description="Disordered" evidence="2">
    <location>
        <begin position="853"/>
        <end position="900"/>
    </location>
</feature>
<accession>A0A9W8BEU7</accession>
<comment type="similarity">
    <text evidence="1">Belongs to the EFR3 family.</text>
</comment>
<dbReference type="PANTHER" id="PTHR47766:SF1">
    <property type="entry name" value="PROTEIN EFR3"/>
    <property type="match status" value="1"/>
</dbReference>
<proteinExistence type="inferred from homology"/>
<keyword evidence="4" id="KW-1185">Reference proteome</keyword>
<dbReference type="InterPro" id="IPR049150">
    <property type="entry name" value="EFR3_HEAT-like_rpt"/>
</dbReference>
<evidence type="ECO:0000313" key="4">
    <source>
        <dbReference type="Proteomes" id="UP001150907"/>
    </source>
</evidence>
<dbReference type="GO" id="GO:0072659">
    <property type="term" value="P:protein localization to plasma membrane"/>
    <property type="evidence" value="ECO:0007669"/>
    <property type="project" value="InterPro"/>
</dbReference>
<dbReference type="PANTHER" id="PTHR47766">
    <property type="entry name" value="PROTEIN EFR3"/>
    <property type="match status" value="1"/>
</dbReference>
<gene>
    <name evidence="3" type="primary">EFR3</name>
    <name evidence="3" type="ORF">H4R26_002137</name>
</gene>
<name>A0A9W8BEU7_9FUNG</name>
<evidence type="ECO:0000256" key="2">
    <source>
        <dbReference type="SAM" id="MobiDB-lite"/>
    </source>
</evidence>
<feature type="compositionally biased region" description="Basic and acidic residues" evidence="2">
    <location>
        <begin position="856"/>
        <end position="871"/>
    </location>
</feature>
<organism evidence="3 4">
    <name type="scientific">Coemansia thaxteri</name>
    <dbReference type="NCBI Taxonomy" id="2663907"/>
    <lineage>
        <taxon>Eukaryota</taxon>
        <taxon>Fungi</taxon>
        <taxon>Fungi incertae sedis</taxon>
        <taxon>Zoopagomycota</taxon>
        <taxon>Kickxellomycotina</taxon>
        <taxon>Kickxellomycetes</taxon>
        <taxon>Kickxellales</taxon>
        <taxon>Kickxellaceae</taxon>
        <taxon>Coemansia</taxon>
    </lineage>
</organism>